<dbReference type="EMBL" id="JAPVER010000020">
    <property type="protein sequence ID" value="MCZ3366380.1"/>
    <property type="molecule type" value="Genomic_DNA"/>
</dbReference>
<name>A0A9E5A5K8_9EURY</name>
<feature type="domain" description="DUF6440" evidence="1">
    <location>
        <begin position="14"/>
        <end position="63"/>
    </location>
</feature>
<evidence type="ECO:0000313" key="4">
    <source>
        <dbReference type="Proteomes" id="UP001068021"/>
    </source>
</evidence>
<accession>A0A9E5A5K8</accession>
<gene>
    <name evidence="3" type="ORF">O3H35_04525</name>
    <name evidence="2" type="ORF">O3H54_10860</name>
</gene>
<organism evidence="3">
    <name type="scientific">Methanobacterium veterum</name>
    <dbReference type="NCBI Taxonomy" id="408577"/>
    <lineage>
        <taxon>Archaea</taxon>
        <taxon>Methanobacteriati</taxon>
        <taxon>Methanobacteriota</taxon>
        <taxon>Methanomada group</taxon>
        <taxon>Methanobacteria</taxon>
        <taxon>Methanobacteriales</taxon>
        <taxon>Methanobacteriaceae</taxon>
        <taxon>Methanobacterium</taxon>
    </lineage>
</organism>
<evidence type="ECO:0000259" key="1">
    <source>
        <dbReference type="Pfam" id="PF20037"/>
    </source>
</evidence>
<reference evidence="3" key="1">
    <citation type="submission" date="2022-12" db="EMBL/GenBank/DDBJ databases">
        <title>Reclassification of two methanogenic archaea species isolated from the Kolyma lowland permafrost.</title>
        <authorList>
            <person name="Trubitsyn V.E."/>
            <person name="Rivkina E.M."/>
            <person name="Shcherbakova V.A."/>
        </authorList>
    </citation>
    <scope>NUCLEOTIDE SEQUENCE</scope>
    <source>
        <strain evidence="2">M2</strain>
        <strain evidence="3">MK4</strain>
    </source>
</reference>
<dbReference type="Proteomes" id="UP001068021">
    <property type="component" value="Unassembled WGS sequence"/>
</dbReference>
<proteinExistence type="predicted"/>
<dbReference type="EMBL" id="JAPVES010000029">
    <property type="protein sequence ID" value="MCZ3371888.1"/>
    <property type="molecule type" value="Genomic_DNA"/>
</dbReference>
<dbReference type="InterPro" id="IPR045515">
    <property type="entry name" value="DUF6440"/>
</dbReference>
<sequence>MFGKKKNKEEKEERFKVIYSQGKLTQIQILQDTETGVNYLIRNGDGGTAITVLLDKDGKPVITNVESYN</sequence>
<dbReference type="Proteomes" id="UP001074446">
    <property type="component" value="Unassembled WGS sequence"/>
</dbReference>
<comment type="caution">
    <text evidence="3">The sequence shown here is derived from an EMBL/GenBank/DDBJ whole genome shotgun (WGS) entry which is preliminary data.</text>
</comment>
<keyword evidence="4" id="KW-1185">Reference proteome</keyword>
<dbReference type="AlphaFoldDB" id="A0A9E5A5K8"/>
<evidence type="ECO:0000313" key="2">
    <source>
        <dbReference type="EMBL" id="MCZ3366380.1"/>
    </source>
</evidence>
<dbReference type="RefSeq" id="WP_048082940.1">
    <property type="nucleotide sequence ID" value="NZ_JAPVER010000020.1"/>
</dbReference>
<protein>
    <submittedName>
        <fullName evidence="3">DUF6440 family protein</fullName>
    </submittedName>
</protein>
<dbReference type="Pfam" id="PF20037">
    <property type="entry name" value="DUF6440"/>
    <property type="match status" value="1"/>
</dbReference>
<evidence type="ECO:0000313" key="3">
    <source>
        <dbReference type="EMBL" id="MCZ3371888.1"/>
    </source>
</evidence>